<accession>A0A5C7H1D5</accession>
<comment type="caution">
    <text evidence="1">The sequence shown here is derived from an EMBL/GenBank/DDBJ whole genome shotgun (WGS) entry which is preliminary data.</text>
</comment>
<dbReference type="PANTHER" id="PTHR33978">
    <property type="entry name" value="SERINE/THREONINE-KINASE"/>
    <property type="match status" value="1"/>
</dbReference>
<evidence type="ECO:0000313" key="1">
    <source>
        <dbReference type="EMBL" id="TXG50637.1"/>
    </source>
</evidence>
<organism evidence="1 2">
    <name type="scientific">Acer yangbiense</name>
    <dbReference type="NCBI Taxonomy" id="1000413"/>
    <lineage>
        <taxon>Eukaryota</taxon>
        <taxon>Viridiplantae</taxon>
        <taxon>Streptophyta</taxon>
        <taxon>Embryophyta</taxon>
        <taxon>Tracheophyta</taxon>
        <taxon>Spermatophyta</taxon>
        <taxon>Magnoliopsida</taxon>
        <taxon>eudicotyledons</taxon>
        <taxon>Gunneridae</taxon>
        <taxon>Pentapetalae</taxon>
        <taxon>rosids</taxon>
        <taxon>malvids</taxon>
        <taxon>Sapindales</taxon>
        <taxon>Sapindaceae</taxon>
        <taxon>Hippocastanoideae</taxon>
        <taxon>Acereae</taxon>
        <taxon>Acer</taxon>
    </lineage>
</organism>
<name>A0A5C7H1D5_9ROSI</name>
<keyword evidence="2" id="KW-1185">Reference proteome</keyword>
<proteinExistence type="predicted"/>
<dbReference type="AlphaFoldDB" id="A0A5C7H1D5"/>
<dbReference type="EMBL" id="VAHF01000011">
    <property type="protein sequence ID" value="TXG50637.1"/>
    <property type="molecule type" value="Genomic_DNA"/>
</dbReference>
<sequence>MSHEKRLDIDSGILVWDCGSPLYDSYEIASFVHLIERKMIALALPPSPTGSDRFTDIGSSTTRGDDHHHQVNINHEALGNDGGFFSRSLVGRRLHLADQDNNIEKAKKFLRSLFSNCCLCRKNI</sequence>
<evidence type="ECO:0000313" key="2">
    <source>
        <dbReference type="Proteomes" id="UP000323000"/>
    </source>
</evidence>
<gene>
    <name evidence="1" type="ORF">EZV62_023161</name>
</gene>
<dbReference type="Proteomes" id="UP000323000">
    <property type="component" value="Chromosome 11"/>
</dbReference>
<dbReference type="OrthoDB" id="690771at2759"/>
<dbReference type="PANTHER" id="PTHR33978:SF18">
    <property type="entry name" value="OS01G0656300 PROTEIN"/>
    <property type="match status" value="1"/>
</dbReference>
<reference evidence="2" key="1">
    <citation type="journal article" date="2019" name="Gigascience">
        <title>De novo genome assembly of the endangered Acer yangbiense, a plant species with extremely small populations endemic to Yunnan Province, China.</title>
        <authorList>
            <person name="Yang J."/>
            <person name="Wariss H.M."/>
            <person name="Tao L."/>
            <person name="Zhang R."/>
            <person name="Yun Q."/>
            <person name="Hollingsworth P."/>
            <person name="Dao Z."/>
            <person name="Luo G."/>
            <person name="Guo H."/>
            <person name="Ma Y."/>
            <person name="Sun W."/>
        </authorList>
    </citation>
    <scope>NUCLEOTIDE SEQUENCE [LARGE SCALE GENOMIC DNA]</scope>
    <source>
        <strain evidence="2">cv. Malutang</strain>
    </source>
</reference>
<protein>
    <submittedName>
        <fullName evidence="1">Uncharacterized protein</fullName>
    </submittedName>
</protein>